<gene>
    <name evidence="1" type="ORF">FB45DRAFT_350948</name>
</gene>
<name>A0AAD7C6L7_9AGAR</name>
<proteinExistence type="predicted"/>
<reference evidence="1" key="1">
    <citation type="submission" date="2023-03" db="EMBL/GenBank/DDBJ databases">
        <title>Massive genome expansion in bonnet fungi (Mycena s.s.) driven by repeated elements and novel gene families across ecological guilds.</title>
        <authorList>
            <consortium name="Lawrence Berkeley National Laboratory"/>
            <person name="Harder C.B."/>
            <person name="Miyauchi S."/>
            <person name="Viragh M."/>
            <person name="Kuo A."/>
            <person name="Thoen E."/>
            <person name="Andreopoulos B."/>
            <person name="Lu D."/>
            <person name="Skrede I."/>
            <person name="Drula E."/>
            <person name="Henrissat B."/>
            <person name="Morin E."/>
            <person name="Kohler A."/>
            <person name="Barry K."/>
            <person name="LaButti K."/>
            <person name="Morin E."/>
            <person name="Salamov A."/>
            <person name="Lipzen A."/>
            <person name="Mereny Z."/>
            <person name="Hegedus B."/>
            <person name="Baldrian P."/>
            <person name="Stursova M."/>
            <person name="Weitz H."/>
            <person name="Taylor A."/>
            <person name="Grigoriev I.V."/>
            <person name="Nagy L.G."/>
            <person name="Martin F."/>
            <person name="Kauserud H."/>
        </authorList>
    </citation>
    <scope>NUCLEOTIDE SEQUENCE</scope>
    <source>
        <strain evidence="1">9284</strain>
    </source>
</reference>
<sequence>MPDELRVEDAQNYALRVGIPHYLDSYGTCEPHETSVPSLNALLLEFDQVASTGREAFVHLVDLSNRVARDDVQLFSQRGQFIDTLNPLYDAYIAFGATAIKAHAVCAEYLLLRRNMCRASVPLLKIDEAIDGVLVAFSRCVQEMTVRHAEVIEAQWKATTDALRVAINPYCIHPAVVSIIQWVDSRNATRFDLPDLLEALPQTMQQSTAGLAELILAYENMEKVLSRGERHRRAGREPLGSESDIEIILVGLIHLDTAVMRYRVCMVIANRWTVDRPAMNIKVLSSTPFRKRLASTESDLLLKYCGRRDPSWLDDFRFIPRTRFKQ</sequence>
<dbReference type="EMBL" id="JARKIF010000004">
    <property type="protein sequence ID" value="KAJ7640949.1"/>
    <property type="molecule type" value="Genomic_DNA"/>
</dbReference>
<dbReference type="Proteomes" id="UP001221142">
    <property type="component" value="Unassembled WGS sequence"/>
</dbReference>
<comment type="caution">
    <text evidence="1">The sequence shown here is derived from an EMBL/GenBank/DDBJ whole genome shotgun (WGS) entry which is preliminary data.</text>
</comment>
<accession>A0AAD7C6L7</accession>
<keyword evidence="2" id="KW-1185">Reference proteome</keyword>
<dbReference type="AlphaFoldDB" id="A0AAD7C6L7"/>
<protein>
    <submittedName>
        <fullName evidence="1">Uncharacterized protein</fullName>
    </submittedName>
</protein>
<organism evidence="1 2">
    <name type="scientific">Roridomyces roridus</name>
    <dbReference type="NCBI Taxonomy" id="1738132"/>
    <lineage>
        <taxon>Eukaryota</taxon>
        <taxon>Fungi</taxon>
        <taxon>Dikarya</taxon>
        <taxon>Basidiomycota</taxon>
        <taxon>Agaricomycotina</taxon>
        <taxon>Agaricomycetes</taxon>
        <taxon>Agaricomycetidae</taxon>
        <taxon>Agaricales</taxon>
        <taxon>Marasmiineae</taxon>
        <taxon>Mycenaceae</taxon>
        <taxon>Roridomyces</taxon>
    </lineage>
</organism>
<evidence type="ECO:0000313" key="1">
    <source>
        <dbReference type="EMBL" id="KAJ7640949.1"/>
    </source>
</evidence>
<evidence type="ECO:0000313" key="2">
    <source>
        <dbReference type="Proteomes" id="UP001221142"/>
    </source>
</evidence>